<evidence type="ECO:0000313" key="1">
    <source>
        <dbReference type="EMBL" id="GGH69633.1"/>
    </source>
</evidence>
<keyword evidence="2" id="KW-1185">Reference proteome</keyword>
<evidence type="ECO:0000313" key="2">
    <source>
        <dbReference type="Proteomes" id="UP000652153"/>
    </source>
</evidence>
<organism evidence="1 2">
    <name type="scientific">Paenibacillus silvae</name>
    <dbReference type="NCBI Taxonomy" id="1325358"/>
    <lineage>
        <taxon>Bacteria</taxon>
        <taxon>Bacillati</taxon>
        <taxon>Bacillota</taxon>
        <taxon>Bacilli</taxon>
        <taxon>Bacillales</taxon>
        <taxon>Paenibacillaceae</taxon>
        <taxon>Paenibacillus</taxon>
    </lineage>
</organism>
<comment type="caution">
    <text evidence="1">The sequence shown here is derived from an EMBL/GenBank/DDBJ whole genome shotgun (WGS) entry which is preliminary data.</text>
</comment>
<gene>
    <name evidence="1" type="ORF">GCM10008014_53250</name>
</gene>
<dbReference type="EMBL" id="BMFU01000014">
    <property type="protein sequence ID" value="GGH69633.1"/>
    <property type="molecule type" value="Genomic_DNA"/>
</dbReference>
<dbReference type="Proteomes" id="UP000652153">
    <property type="component" value="Unassembled WGS sequence"/>
</dbReference>
<reference evidence="2" key="1">
    <citation type="journal article" date="2019" name="Int. J. Syst. Evol. Microbiol.">
        <title>The Global Catalogue of Microorganisms (GCM) 10K type strain sequencing project: providing services to taxonomists for standard genome sequencing and annotation.</title>
        <authorList>
            <consortium name="The Broad Institute Genomics Platform"/>
            <consortium name="The Broad Institute Genome Sequencing Center for Infectious Disease"/>
            <person name="Wu L."/>
            <person name="Ma J."/>
        </authorList>
    </citation>
    <scope>NUCLEOTIDE SEQUENCE [LARGE SCALE GENOMIC DNA]</scope>
    <source>
        <strain evidence="2">CGMCC 1.12770</strain>
    </source>
</reference>
<protein>
    <submittedName>
        <fullName evidence="1">Uncharacterized protein</fullName>
    </submittedName>
</protein>
<proteinExistence type="predicted"/>
<sequence>MYEGVCKEEAYKKDSTKSIAPIQQNVGVHYTCVTLRRPKRRNGR</sequence>
<accession>A0ABQ1ZKK1</accession>
<name>A0ABQ1ZKK1_9BACL</name>